<dbReference type="AlphaFoldDB" id="A0A1F5LW03"/>
<evidence type="ECO:0000313" key="5">
    <source>
        <dbReference type="Proteomes" id="UP000177622"/>
    </source>
</evidence>
<accession>A0A1F5LW03</accession>
<dbReference type="InterPro" id="IPR050272">
    <property type="entry name" value="Isochorismatase-like_hydrls"/>
</dbReference>
<keyword evidence="5" id="KW-1185">Reference proteome</keyword>
<protein>
    <recommendedName>
        <fullName evidence="3">Isochorismatase-like domain-containing protein</fullName>
    </recommendedName>
</protein>
<proteinExistence type="inferred from homology"/>
<dbReference type="GeneID" id="34572562"/>
<sequence>MVAPLDFSLPTALILIDNQAGFSHQPTISHWGTTRSNPFYEVNLQALLAAFRTAKSTSSSSRFEVIHIFHSSTTPGSPLHPSHPAQGIRPLDFATPASDGSEPVFWKSVNSSFIGTGLEAHLREKGFRQLIIAGLTTDHCVSTTVRMAANLGVVDRYLGDGPVKLRADGTHERDVQVDKGRIVLVADATATFGKAGIDSETIQKVTVASLDGEFADAIGTEEVVKALRKIKK</sequence>
<organism evidence="4 5">
    <name type="scientific">Penicillium arizonense</name>
    <dbReference type="NCBI Taxonomy" id="1835702"/>
    <lineage>
        <taxon>Eukaryota</taxon>
        <taxon>Fungi</taxon>
        <taxon>Dikarya</taxon>
        <taxon>Ascomycota</taxon>
        <taxon>Pezizomycotina</taxon>
        <taxon>Eurotiomycetes</taxon>
        <taxon>Eurotiomycetidae</taxon>
        <taxon>Eurotiales</taxon>
        <taxon>Aspergillaceae</taxon>
        <taxon>Penicillium</taxon>
    </lineage>
</organism>
<dbReference type="GO" id="GO:0016787">
    <property type="term" value="F:hydrolase activity"/>
    <property type="evidence" value="ECO:0007669"/>
    <property type="project" value="UniProtKB-KW"/>
</dbReference>
<dbReference type="Gene3D" id="3.40.50.850">
    <property type="entry name" value="Isochorismatase-like"/>
    <property type="match status" value="1"/>
</dbReference>
<evidence type="ECO:0000313" key="4">
    <source>
        <dbReference type="EMBL" id="OGE57322.1"/>
    </source>
</evidence>
<dbReference type="SUPFAM" id="SSF52499">
    <property type="entry name" value="Isochorismatase-like hydrolases"/>
    <property type="match status" value="1"/>
</dbReference>
<dbReference type="PANTHER" id="PTHR43540:SF1">
    <property type="entry name" value="ISOCHORISMATASE HYDROLASE"/>
    <property type="match status" value="1"/>
</dbReference>
<evidence type="ECO:0000259" key="3">
    <source>
        <dbReference type="Pfam" id="PF00857"/>
    </source>
</evidence>
<comment type="similarity">
    <text evidence="1">Belongs to the isochorismatase family.</text>
</comment>
<dbReference type="EMBL" id="LXJU01000002">
    <property type="protein sequence ID" value="OGE57322.1"/>
    <property type="molecule type" value="Genomic_DNA"/>
</dbReference>
<dbReference type="InterPro" id="IPR036380">
    <property type="entry name" value="Isochorismatase-like_sf"/>
</dbReference>
<dbReference type="OrthoDB" id="245563at2759"/>
<keyword evidence="2" id="KW-0378">Hydrolase</keyword>
<name>A0A1F5LW03_PENAI</name>
<feature type="domain" description="Isochorismatase-like" evidence="3">
    <location>
        <begin position="11"/>
        <end position="162"/>
    </location>
</feature>
<dbReference type="Pfam" id="PF00857">
    <property type="entry name" value="Isochorismatase"/>
    <property type="match status" value="1"/>
</dbReference>
<gene>
    <name evidence="4" type="ORF">PENARI_c002G10018</name>
</gene>
<dbReference type="STRING" id="1835702.A0A1F5LW03"/>
<dbReference type="PANTHER" id="PTHR43540">
    <property type="entry name" value="PEROXYUREIDOACRYLATE/UREIDOACRYLATE AMIDOHYDROLASE-RELATED"/>
    <property type="match status" value="1"/>
</dbReference>
<comment type="caution">
    <text evidence="4">The sequence shown here is derived from an EMBL/GenBank/DDBJ whole genome shotgun (WGS) entry which is preliminary data.</text>
</comment>
<dbReference type="RefSeq" id="XP_022492749.1">
    <property type="nucleotide sequence ID" value="XM_022627828.1"/>
</dbReference>
<evidence type="ECO:0000256" key="2">
    <source>
        <dbReference type="ARBA" id="ARBA00022801"/>
    </source>
</evidence>
<reference evidence="4 5" key="1">
    <citation type="journal article" date="2016" name="Sci. Rep.">
        <title>Penicillium arizonense, a new, genome sequenced fungal species, reveals a high chemical diversity in secreted metabolites.</title>
        <authorList>
            <person name="Grijseels S."/>
            <person name="Nielsen J.C."/>
            <person name="Randelovic M."/>
            <person name="Nielsen J."/>
            <person name="Nielsen K.F."/>
            <person name="Workman M."/>
            <person name="Frisvad J.C."/>
        </authorList>
    </citation>
    <scope>NUCLEOTIDE SEQUENCE [LARGE SCALE GENOMIC DNA]</scope>
    <source>
        <strain evidence="4 5">CBS 141311</strain>
    </source>
</reference>
<evidence type="ECO:0000256" key="1">
    <source>
        <dbReference type="ARBA" id="ARBA00006336"/>
    </source>
</evidence>
<dbReference type="InterPro" id="IPR000868">
    <property type="entry name" value="Isochorismatase-like_dom"/>
</dbReference>
<dbReference type="Proteomes" id="UP000177622">
    <property type="component" value="Unassembled WGS sequence"/>
</dbReference>